<evidence type="ECO:0000313" key="6">
    <source>
        <dbReference type="EMBL" id="TXC62896.1"/>
    </source>
</evidence>
<organism evidence="6 7">
    <name type="scientific">Allosphingosinicella ginsenosidimutans</name>
    <dbReference type="NCBI Taxonomy" id="1176539"/>
    <lineage>
        <taxon>Bacteria</taxon>
        <taxon>Pseudomonadati</taxon>
        <taxon>Pseudomonadota</taxon>
        <taxon>Alphaproteobacteria</taxon>
        <taxon>Sphingomonadales</taxon>
        <taxon>Sphingomonadaceae</taxon>
        <taxon>Allosphingosinicella</taxon>
    </lineage>
</organism>
<name>A0A5C6TRN4_9SPHN</name>
<reference evidence="6 7" key="1">
    <citation type="journal article" date="2015" name="J. Microbiol.">
        <title>Sphingosinicella ginsenosidimutans sp. nov., with ginsenoside converting activity.</title>
        <authorList>
            <person name="Kim J.K."/>
            <person name="Kang M.S."/>
            <person name="Park S.C."/>
            <person name="Kim K.M."/>
            <person name="Choi K."/>
            <person name="Yoon M.H."/>
            <person name="Im W.T."/>
        </authorList>
    </citation>
    <scope>NUCLEOTIDE SEQUENCE [LARGE SCALE GENOMIC DNA]</scope>
    <source>
        <strain evidence="6 7">BS-11</strain>
    </source>
</reference>
<dbReference type="AlphaFoldDB" id="A0A5C6TRN4"/>
<keyword evidence="5" id="KW-0046">Antibiotic resistance</keyword>
<dbReference type="GO" id="GO:0046677">
    <property type="term" value="P:response to antibiotic"/>
    <property type="evidence" value="ECO:0007669"/>
    <property type="project" value="UniProtKB-KW"/>
</dbReference>
<proteinExistence type="inferred from homology"/>
<evidence type="ECO:0000256" key="2">
    <source>
        <dbReference type="ARBA" id="ARBA00012882"/>
    </source>
</evidence>
<evidence type="ECO:0000256" key="1">
    <source>
        <dbReference type="ARBA" id="ARBA00006383"/>
    </source>
</evidence>
<dbReference type="RefSeq" id="WP_147042282.1">
    <property type="nucleotide sequence ID" value="NZ_BAABIR010000002.1"/>
</dbReference>
<dbReference type="OrthoDB" id="7330654at2"/>
<dbReference type="SUPFAM" id="SSF110710">
    <property type="entry name" value="TTHA0583/YokD-like"/>
    <property type="match status" value="1"/>
</dbReference>
<dbReference type="GO" id="GO:0046353">
    <property type="term" value="F:aminoglycoside 3-N-acetyltransferase activity"/>
    <property type="evidence" value="ECO:0007669"/>
    <property type="project" value="UniProtKB-EC"/>
</dbReference>
<evidence type="ECO:0000256" key="5">
    <source>
        <dbReference type="RuleBase" id="RU365031"/>
    </source>
</evidence>
<comment type="catalytic activity">
    <reaction evidence="5">
        <text>a 2-deoxystreptamine antibiotic + acetyl-CoA = an N(3)-acetyl-2-deoxystreptamine antibiotic + CoA + H(+)</text>
        <dbReference type="Rhea" id="RHEA:12665"/>
        <dbReference type="ChEBI" id="CHEBI:15378"/>
        <dbReference type="ChEBI" id="CHEBI:57287"/>
        <dbReference type="ChEBI" id="CHEBI:57288"/>
        <dbReference type="ChEBI" id="CHEBI:57921"/>
        <dbReference type="ChEBI" id="CHEBI:77452"/>
        <dbReference type="EC" id="2.3.1.81"/>
    </reaction>
</comment>
<sequence>MLMIHASLRRLGLARSCHGAGGAELLLDVLDAAVGPGGTLMATLGAFYPMDWVNLRPEAERGALLAGSAAFDWRKAPAQPDVGWLGEAFRRRAGTVESDNPSGRFGARGARARWLMADQPWHDYYGPGSPLQKLCESGGRLLRLGASPDTATALHYAEYLAEIPAKRRTRWDYLIAGPEGPEHVWIECLDDAEGIVRLPGEDYFARILKAYLALGRHREGPVGAARAELIDAADLVAFGTKWMERCLR</sequence>
<comment type="similarity">
    <text evidence="1 5">Belongs to the antibiotic N-acetyltransferase family.</text>
</comment>
<dbReference type="PANTHER" id="PTHR11104">
    <property type="entry name" value="AMINOGLYCOSIDE N3-ACETYLTRANSFERASE"/>
    <property type="match status" value="1"/>
</dbReference>
<keyword evidence="3 5" id="KW-0808">Transferase</keyword>
<protein>
    <recommendedName>
        <fullName evidence="2 5">Aminoglycoside N(3)-acetyltransferase</fullName>
        <ecNumber evidence="5">2.3.1.-</ecNumber>
    </recommendedName>
</protein>
<dbReference type="PANTHER" id="PTHR11104:SF0">
    <property type="entry name" value="SPBETA PROPHAGE-DERIVED AMINOGLYCOSIDE N(3')-ACETYLTRANSFERASE-LIKE PROTEIN YOKD"/>
    <property type="match status" value="1"/>
</dbReference>
<gene>
    <name evidence="6" type="ORF">FRZ32_03965</name>
</gene>
<dbReference type="Proteomes" id="UP000321249">
    <property type="component" value="Unassembled WGS sequence"/>
</dbReference>
<evidence type="ECO:0000256" key="3">
    <source>
        <dbReference type="ARBA" id="ARBA00022679"/>
    </source>
</evidence>
<keyword evidence="4 5" id="KW-0012">Acyltransferase</keyword>
<accession>A0A5C6TRN4</accession>
<dbReference type="InterPro" id="IPR003679">
    <property type="entry name" value="Amioglycoside_AcTrfase"/>
</dbReference>
<dbReference type="Pfam" id="PF02522">
    <property type="entry name" value="Antibiotic_NAT"/>
    <property type="match status" value="1"/>
</dbReference>
<dbReference type="EC" id="2.3.1.-" evidence="5"/>
<evidence type="ECO:0000313" key="7">
    <source>
        <dbReference type="Proteomes" id="UP000321249"/>
    </source>
</evidence>
<keyword evidence="7" id="KW-1185">Reference proteome</keyword>
<dbReference type="EMBL" id="VOQQ01000001">
    <property type="protein sequence ID" value="TXC62896.1"/>
    <property type="molecule type" value="Genomic_DNA"/>
</dbReference>
<dbReference type="InterPro" id="IPR028345">
    <property type="entry name" value="Antibiotic_NAT-like"/>
</dbReference>
<evidence type="ECO:0000256" key="4">
    <source>
        <dbReference type="ARBA" id="ARBA00023315"/>
    </source>
</evidence>
<comment type="caution">
    <text evidence="6">The sequence shown here is derived from an EMBL/GenBank/DDBJ whole genome shotgun (WGS) entry which is preliminary data.</text>
</comment>